<evidence type="ECO:0000313" key="2">
    <source>
        <dbReference type="Proteomes" id="UP000054477"/>
    </source>
</evidence>
<dbReference type="HOGENOM" id="CLU_2831565_0_0_1"/>
<proteinExistence type="predicted"/>
<dbReference type="EMBL" id="KN838870">
    <property type="protein sequence ID" value="KIJ93015.1"/>
    <property type="molecule type" value="Genomic_DNA"/>
</dbReference>
<dbReference type="AlphaFoldDB" id="A0A0C9WPV5"/>
<gene>
    <name evidence="1" type="ORF">K443DRAFT_413889</name>
</gene>
<keyword evidence="2" id="KW-1185">Reference proteome</keyword>
<organism evidence="1 2">
    <name type="scientific">Laccaria amethystina LaAM-08-1</name>
    <dbReference type="NCBI Taxonomy" id="1095629"/>
    <lineage>
        <taxon>Eukaryota</taxon>
        <taxon>Fungi</taxon>
        <taxon>Dikarya</taxon>
        <taxon>Basidiomycota</taxon>
        <taxon>Agaricomycotina</taxon>
        <taxon>Agaricomycetes</taxon>
        <taxon>Agaricomycetidae</taxon>
        <taxon>Agaricales</taxon>
        <taxon>Agaricineae</taxon>
        <taxon>Hydnangiaceae</taxon>
        <taxon>Laccaria</taxon>
    </lineage>
</organism>
<dbReference type="Proteomes" id="UP000054477">
    <property type="component" value="Unassembled WGS sequence"/>
</dbReference>
<protein>
    <submittedName>
        <fullName evidence="1">Uncharacterized protein</fullName>
    </submittedName>
</protein>
<name>A0A0C9WPV5_9AGAR</name>
<sequence length="66" mass="7462">MVDGWIEVPVIHEPIVRTRFEKKKKNLSGWEGQRVRVELQRPNISGIPLASSLSLSIGFHNIRGLA</sequence>
<reference evidence="1 2" key="1">
    <citation type="submission" date="2014-04" db="EMBL/GenBank/DDBJ databases">
        <authorList>
            <consortium name="DOE Joint Genome Institute"/>
            <person name="Kuo A."/>
            <person name="Kohler A."/>
            <person name="Nagy L.G."/>
            <person name="Floudas D."/>
            <person name="Copeland A."/>
            <person name="Barry K.W."/>
            <person name="Cichocki N."/>
            <person name="Veneault-Fourrey C."/>
            <person name="LaButti K."/>
            <person name="Lindquist E.A."/>
            <person name="Lipzen A."/>
            <person name="Lundell T."/>
            <person name="Morin E."/>
            <person name="Murat C."/>
            <person name="Sun H."/>
            <person name="Tunlid A."/>
            <person name="Henrissat B."/>
            <person name="Grigoriev I.V."/>
            <person name="Hibbett D.S."/>
            <person name="Martin F."/>
            <person name="Nordberg H.P."/>
            <person name="Cantor M.N."/>
            <person name="Hua S.X."/>
        </authorList>
    </citation>
    <scope>NUCLEOTIDE SEQUENCE [LARGE SCALE GENOMIC DNA]</scope>
    <source>
        <strain evidence="1 2">LaAM-08-1</strain>
    </source>
</reference>
<evidence type="ECO:0000313" key="1">
    <source>
        <dbReference type="EMBL" id="KIJ93015.1"/>
    </source>
</evidence>
<reference evidence="2" key="2">
    <citation type="submission" date="2015-01" db="EMBL/GenBank/DDBJ databases">
        <title>Evolutionary Origins and Diversification of the Mycorrhizal Mutualists.</title>
        <authorList>
            <consortium name="DOE Joint Genome Institute"/>
            <consortium name="Mycorrhizal Genomics Consortium"/>
            <person name="Kohler A."/>
            <person name="Kuo A."/>
            <person name="Nagy L.G."/>
            <person name="Floudas D."/>
            <person name="Copeland A."/>
            <person name="Barry K.W."/>
            <person name="Cichocki N."/>
            <person name="Veneault-Fourrey C."/>
            <person name="LaButti K."/>
            <person name="Lindquist E.A."/>
            <person name="Lipzen A."/>
            <person name="Lundell T."/>
            <person name="Morin E."/>
            <person name="Murat C."/>
            <person name="Riley R."/>
            <person name="Ohm R."/>
            <person name="Sun H."/>
            <person name="Tunlid A."/>
            <person name="Henrissat B."/>
            <person name="Grigoriev I.V."/>
            <person name="Hibbett D.S."/>
            <person name="Martin F."/>
        </authorList>
    </citation>
    <scope>NUCLEOTIDE SEQUENCE [LARGE SCALE GENOMIC DNA]</scope>
    <source>
        <strain evidence="2">LaAM-08-1</strain>
    </source>
</reference>
<accession>A0A0C9WPV5</accession>